<sequence>MESSEIAEFNNFMLKKPVETAARHEFTLREARFGGSLELSTRRTTESTMTVSSALQRSSHSFDITVRRVIANRGESVRVTCSATEENHFFVSLELQSMKLARYESLLICKAPNRETPQQMYTSESSELVQVSNVSMQKTFAYESSHIVWAEKRRFEILPLLCNASRETYAELYNCLESRLPLKQHAGTTIIFREIRRGDHVRMKLMATEETIFNAEVSFEKQSYEAVRTHTEQEISTEVPQLLETLESLETAIEVRETEVRRRLSEVHVESALEIAARECSPISLQTDSAEQTLIRHDAELHVDVQRTVGMAEIEKSAIAVEREKLLCAGVDVTLRHEEEEYEEQREEKSEKRLVLFHCCKFVNLKMEFQIHGV</sequence>
<evidence type="ECO:0000313" key="1">
    <source>
        <dbReference type="EMBL" id="VDK47544.1"/>
    </source>
</evidence>
<evidence type="ECO:0000313" key="2">
    <source>
        <dbReference type="Proteomes" id="UP000271098"/>
    </source>
</evidence>
<keyword evidence="2" id="KW-1185">Reference proteome</keyword>
<dbReference type="AlphaFoldDB" id="A0A183D7Y0"/>
<accession>A0A183D7Y0</accession>
<dbReference type="OrthoDB" id="5855668at2759"/>
<organism evidence="3">
    <name type="scientific">Gongylonema pulchrum</name>
    <dbReference type="NCBI Taxonomy" id="637853"/>
    <lineage>
        <taxon>Eukaryota</taxon>
        <taxon>Metazoa</taxon>
        <taxon>Ecdysozoa</taxon>
        <taxon>Nematoda</taxon>
        <taxon>Chromadorea</taxon>
        <taxon>Rhabditida</taxon>
        <taxon>Spirurina</taxon>
        <taxon>Spiruromorpha</taxon>
        <taxon>Spiruroidea</taxon>
        <taxon>Gongylonematidae</taxon>
        <taxon>Gongylonema</taxon>
    </lineage>
</organism>
<reference evidence="3" key="1">
    <citation type="submission" date="2016-06" db="UniProtKB">
        <authorList>
            <consortium name="WormBaseParasite"/>
        </authorList>
    </citation>
    <scope>IDENTIFICATION</scope>
</reference>
<proteinExistence type="predicted"/>
<evidence type="ECO:0000313" key="3">
    <source>
        <dbReference type="WBParaSite" id="GPUH_0000482801-mRNA-1"/>
    </source>
</evidence>
<dbReference type="EMBL" id="UYRT01009494">
    <property type="protein sequence ID" value="VDK47544.1"/>
    <property type="molecule type" value="Genomic_DNA"/>
</dbReference>
<reference evidence="1 2" key="2">
    <citation type="submission" date="2018-11" db="EMBL/GenBank/DDBJ databases">
        <authorList>
            <consortium name="Pathogen Informatics"/>
        </authorList>
    </citation>
    <scope>NUCLEOTIDE SEQUENCE [LARGE SCALE GENOMIC DNA]</scope>
</reference>
<name>A0A183D7Y0_9BILA</name>
<dbReference type="WBParaSite" id="GPUH_0000482801-mRNA-1">
    <property type="protein sequence ID" value="GPUH_0000482801-mRNA-1"/>
    <property type="gene ID" value="GPUH_0000482801"/>
</dbReference>
<gene>
    <name evidence="1" type="ORF">GPUH_LOCUS4821</name>
</gene>
<dbReference type="Proteomes" id="UP000271098">
    <property type="component" value="Unassembled WGS sequence"/>
</dbReference>
<protein>
    <submittedName>
        <fullName evidence="3">Ig-like domain-containing protein</fullName>
    </submittedName>
</protein>